<organism evidence="1 2">
    <name type="scientific">Nocardiopsis lambiniae</name>
    <dbReference type="NCBI Taxonomy" id="3075539"/>
    <lineage>
        <taxon>Bacteria</taxon>
        <taxon>Bacillati</taxon>
        <taxon>Actinomycetota</taxon>
        <taxon>Actinomycetes</taxon>
        <taxon>Streptosporangiales</taxon>
        <taxon>Nocardiopsidaceae</taxon>
        <taxon>Nocardiopsis</taxon>
    </lineage>
</organism>
<dbReference type="Proteomes" id="UP001183390">
    <property type="component" value="Unassembled WGS sequence"/>
</dbReference>
<keyword evidence="2" id="KW-1185">Reference proteome</keyword>
<proteinExistence type="predicted"/>
<comment type="caution">
    <text evidence="1">The sequence shown here is derived from an EMBL/GenBank/DDBJ whole genome shotgun (WGS) entry which is preliminary data.</text>
</comment>
<accession>A0ABU2MGX8</accession>
<evidence type="ECO:0008006" key="3">
    <source>
        <dbReference type="Google" id="ProtNLM"/>
    </source>
</evidence>
<evidence type="ECO:0000313" key="1">
    <source>
        <dbReference type="EMBL" id="MDT0331842.1"/>
    </source>
</evidence>
<gene>
    <name evidence="1" type="ORF">RM479_25835</name>
</gene>
<name>A0ABU2MGX8_9ACTN</name>
<sequence length="82" mass="9062">MKRSLTLTNAARAHLRHLPARLRIRAGEALLSLAAADDPEVPTIAHPDHPDDPFVRHLRGVGFVCTVLLYDHRVVAVSVRPD</sequence>
<dbReference type="EMBL" id="JAVREP010000029">
    <property type="protein sequence ID" value="MDT0331842.1"/>
    <property type="molecule type" value="Genomic_DNA"/>
</dbReference>
<dbReference type="RefSeq" id="WP_311514298.1">
    <property type="nucleotide sequence ID" value="NZ_JAVREP010000029.1"/>
</dbReference>
<protein>
    <recommendedName>
        <fullName evidence="3">DUF4258 domain-containing protein</fullName>
    </recommendedName>
</protein>
<reference evidence="2" key="1">
    <citation type="submission" date="2023-07" db="EMBL/GenBank/DDBJ databases">
        <title>30 novel species of actinomycetes from the DSMZ collection.</title>
        <authorList>
            <person name="Nouioui I."/>
        </authorList>
    </citation>
    <scope>NUCLEOTIDE SEQUENCE [LARGE SCALE GENOMIC DNA]</scope>
    <source>
        <strain evidence="2">DSM 44743</strain>
    </source>
</reference>
<evidence type="ECO:0000313" key="2">
    <source>
        <dbReference type="Proteomes" id="UP001183390"/>
    </source>
</evidence>